<protein>
    <submittedName>
        <fullName evidence="1">Uncharacterized protein</fullName>
    </submittedName>
</protein>
<name>A0AAV5TP44_9BILA</name>
<proteinExistence type="predicted"/>
<dbReference type="EMBL" id="BTSX01000004">
    <property type="protein sequence ID" value="GMS95829.1"/>
    <property type="molecule type" value="Genomic_DNA"/>
</dbReference>
<sequence length="209" mass="23525">MYRTARRLVDTAVTSIPAVPSYGKGRATLFPEDSLVETPSFELARSISSSASQSLYSVFLEKSFTTQSMLFGANDGLALSCSYMVHRNWDRLSAIASTQMTYSLQSIRDDLDESMLSSLLFSTDDVVHSFIYRSFFTGNRVFNVAKTGNLFIYYLIVSYIRRNDNVPLGLTPSEYLRRHRSNLSVANIGFCRAVNPLSPWKITHLNISL</sequence>
<evidence type="ECO:0000313" key="2">
    <source>
        <dbReference type="Proteomes" id="UP001432027"/>
    </source>
</evidence>
<reference evidence="1" key="1">
    <citation type="submission" date="2023-10" db="EMBL/GenBank/DDBJ databases">
        <title>Genome assembly of Pristionchus species.</title>
        <authorList>
            <person name="Yoshida K."/>
            <person name="Sommer R.J."/>
        </authorList>
    </citation>
    <scope>NUCLEOTIDE SEQUENCE</scope>
    <source>
        <strain evidence="1">RS0144</strain>
    </source>
</reference>
<evidence type="ECO:0000313" key="1">
    <source>
        <dbReference type="EMBL" id="GMS95829.1"/>
    </source>
</evidence>
<accession>A0AAV5TP44</accession>
<gene>
    <name evidence="1" type="ORF">PENTCL1PPCAC_18004</name>
</gene>
<keyword evidence="2" id="KW-1185">Reference proteome</keyword>
<dbReference type="Proteomes" id="UP001432027">
    <property type="component" value="Unassembled WGS sequence"/>
</dbReference>
<comment type="caution">
    <text evidence="1">The sequence shown here is derived from an EMBL/GenBank/DDBJ whole genome shotgun (WGS) entry which is preliminary data.</text>
</comment>
<dbReference type="AlphaFoldDB" id="A0AAV5TP44"/>
<organism evidence="1 2">
    <name type="scientific">Pristionchus entomophagus</name>
    <dbReference type="NCBI Taxonomy" id="358040"/>
    <lineage>
        <taxon>Eukaryota</taxon>
        <taxon>Metazoa</taxon>
        <taxon>Ecdysozoa</taxon>
        <taxon>Nematoda</taxon>
        <taxon>Chromadorea</taxon>
        <taxon>Rhabditida</taxon>
        <taxon>Rhabditina</taxon>
        <taxon>Diplogasteromorpha</taxon>
        <taxon>Diplogasteroidea</taxon>
        <taxon>Neodiplogasteridae</taxon>
        <taxon>Pristionchus</taxon>
    </lineage>
</organism>